<comment type="pathway">
    <text evidence="2 8">Metabolic intermediate biosynthesis; chorismate biosynthesis; chorismate from D-erythrose 4-phosphate and phosphoenolpyruvate: step 1/7.</text>
</comment>
<dbReference type="FunFam" id="3.20.20.70:FF:000005">
    <property type="entry name" value="Phospho-2-dehydro-3-deoxyheptonate aldolase"/>
    <property type="match status" value="1"/>
</dbReference>
<comment type="catalytic activity">
    <reaction evidence="7 8">
        <text>D-erythrose 4-phosphate + phosphoenolpyruvate + H2O = 7-phospho-2-dehydro-3-deoxy-D-arabino-heptonate + phosphate</text>
        <dbReference type="Rhea" id="RHEA:14717"/>
        <dbReference type="ChEBI" id="CHEBI:15377"/>
        <dbReference type="ChEBI" id="CHEBI:16897"/>
        <dbReference type="ChEBI" id="CHEBI:43474"/>
        <dbReference type="ChEBI" id="CHEBI:58394"/>
        <dbReference type="ChEBI" id="CHEBI:58702"/>
        <dbReference type="EC" id="2.5.1.54"/>
    </reaction>
</comment>
<dbReference type="EMBL" id="JACHGY010000001">
    <property type="protein sequence ID" value="MBB6429819.1"/>
    <property type="molecule type" value="Genomic_DNA"/>
</dbReference>
<evidence type="ECO:0000256" key="3">
    <source>
        <dbReference type="ARBA" id="ARBA00007985"/>
    </source>
</evidence>
<evidence type="ECO:0000256" key="1">
    <source>
        <dbReference type="ARBA" id="ARBA00003726"/>
    </source>
</evidence>
<dbReference type="PANTHER" id="PTHR21225">
    <property type="entry name" value="PHOSPHO-2-DEHYDRO-3-DEOXYHEPTONATE ALDOLASE DAHP SYNTHETASE"/>
    <property type="match status" value="1"/>
</dbReference>
<keyword evidence="6 8" id="KW-0057">Aromatic amino acid biosynthesis</keyword>
<evidence type="ECO:0000256" key="9">
    <source>
        <dbReference type="SAM" id="MobiDB-lite"/>
    </source>
</evidence>
<dbReference type="GO" id="GO:0009423">
    <property type="term" value="P:chorismate biosynthetic process"/>
    <property type="evidence" value="ECO:0007669"/>
    <property type="project" value="UniProtKB-UniPathway"/>
</dbReference>
<keyword evidence="12" id="KW-1185">Reference proteome</keyword>
<evidence type="ECO:0000256" key="6">
    <source>
        <dbReference type="ARBA" id="ARBA00023141"/>
    </source>
</evidence>
<evidence type="ECO:0000313" key="11">
    <source>
        <dbReference type="EMBL" id="MBB6429819.1"/>
    </source>
</evidence>
<feature type="region of interest" description="Disordered" evidence="9">
    <location>
        <begin position="1"/>
        <end position="21"/>
    </location>
</feature>
<proteinExistence type="inferred from homology"/>
<dbReference type="AlphaFoldDB" id="A0A7X0H8L9"/>
<dbReference type="Proteomes" id="UP000541810">
    <property type="component" value="Unassembled WGS sequence"/>
</dbReference>
<evidence type="ECO:0000259" key="10">
    <source>
        <dbReference type="Pfam" id="PF00793"/>
    </source>
</evidence>
<comment type="caution">
    <text evidence="11">The sequence shown here is derived from an EMBL/GenBank/DDBJ whole genome shotgun (WGS) entry which is preliminary data.</text>
</comment>
<accession>A0A7X0H8L9</accession>
<evidence type="ECO:0000256" key="2">
    <source>
        <dbReference type="ARBA" id="ARBA00004688"/>
    </source>
</evidence>
<comment type="similarity">
    <text evidence="3 8">Belongs to the class-I DAHP synthase family.</text>
</comment>
<feature type="compositionally biased region" description="Polar residues" evidence="9">
    <location>
        <begin position="1"/>
        <end position="19"/>
    </location>
</feature>
<keyword evidence="4 8" id="KW-0028">Amino-acid biosynthesis</keyword>
<dbReference type="SUPFAM" id="SSF51569">
    <property type="entry name" value="Aldolase"/>
    <property type="match status" value="1"/>
</dbReference>
<dbReference type="GO" id="GO:0003849">
    <property type="term" value="F:3-deoxy-7-phosphoheptulonate synthase activity"/>
    <property type="evidence" value="ECO:0007669"/>
    <property type="project" value="UniProtKB-EC"/>
</dbReference>
<evidence type="ECO:0000256" key="5">
    <source>
        <dbReference type="ARBA" id="ARBA00022679"/>
    </source>
</evidence>
<reference evidence="11 12" key="1">
    <citation type="submission" date="2020-08" db="EMBL/GenBank/DDBJ databases">
        <title>Genomic Encyclopedia of Type Strains, Phase IV (KMG-IV): sequencing the most valuable type-strain genomes for metagenomic binning, comparative biology and taxonomic classification.</title>
        <authorList>
            <person name="Goeker M."/>
        </authorList>
    </citation>
    <scope>NUCLEOTIDE SEQUENCE [LARGE SCALE GENOMIC DNA]</scope>
    <source>
        <strain evidence="11 12">DSM 103725</strain>
    </source>
</reference>
<keyword evidence="5 8" id="KW-0808">Transferase</keyword>
<dbReference type="Pfam" id="PF00793">
    <property type="entry name" value="DAHP_synth_1"/>
    <property type="match status" value="1"/>
</dbReference>
<dbReference type="NCBIfam" id="TIGR00034">
    <property type="entry name" value="aroFGH"/>
    <property type="match status" value="1"/>
</dbReference>
<protein>
    <recommendedName>
        <fullName evidence="8">Phospho-2-dehydro-3-deoxyheptonate aldolase</fullName>
        <ecNumber evidence="8">2.5.1.54</ecNumber>
    </recommendedName>
</protein>
<evidence type="ECO:0000256" key="4">
    <source>
        <dbReference type="ARBA" id="ARBA00022605"/>
    </source>
</evidence>
<dbReference type="Gene3D" id="3.20.20.70">
    <property type="entry name" value="Aldolase class I"/>
    <property type="match status" value="1"/>
</dbReference>
<name>A0A7X0H8L9_9BACT</name>
<dbReference type="RefSeq" id="WP_184677381.1">
    <property type="nucleotide sequence ID" value="NZ_JACHGY010000001.1"/>
</dbReference>
<dbReference type="EC" id="2.5.1.54" evidence="8"/>
<evidence type="ECO:0000313" key="12">
    <source>
        <dbReference type="Proteomes" id="UP000541810"/>
    </source>
</evidence>
<dbReference type="UniPathway" id="UPA00053">
    <property type="reaction ID" value="UER00084"/>
</dbReference>
<feature type="domain" description="DAHP synthetase I/KDSA" evidence="10">
    <location>
        <begin position="52"/>
        <end position="348"/>
    </location>
</feature>
<dbReference type="GO" id="GO:0042802">
    <property type="term" value="F:identical protein binding"/>
    <property type="evidence" value="ECO:0007669"/>
    <property type="project" value="UniProtKB-ARBA"/>
</dbReference>
<evidence type="ECO:0000256" key="7">
    <source>
        <dbReference type="ARBA" id="ARBA00047508"/>
    </source>
</evidence>
<sequence length="360" mass="39267">MNTTPTTDPRPTQNLNVTSLDPLVPPATLEKSLPLSDRARQTVLDGRQSIEAILRGEDPRLLVVIGPCSIHDPAAAMEYAKKLAELKQKFDDRLFLVMRVYFEKPRTTVGWKGLINDPHLDGSFDITHGLNVARKLLIDINELGLPTGTEFLDPITPQYLDDLVSWAAIGARTTESQTHRQMASGLSMPVGFKNATNGSLQVALDAMQAALNPHHFIGVDEEGRASVVHTRGNAYGHVILRGGAQGSNYHPQDISATAEKLTSASMNPLLMVDCSHANSGKKFAQQEVVWDSLIEQRNAGGSGEAIIGVMIESNLFEGKQSIPDDLSQLQYGVSVTDECIGWEKTADMLQRGYDRLGLTD</sequence>
<dbReference type="NCBIfam" id="NF009395">
    <property type="entry name" value="PRK12755.1"/>
    <property type="match status" value="1"/>
</dbReference>
<dbReference type="PIRSF" id="PIRSF001361">
    <property type="entry name" value="DAHP_synthase"/>
    <property type="match status" value="1"/>
</dbReference>
<dbReference type="InterPro" id="IPR013785">
    <property type="entry name" value="Aldolase_TIM"/>
</dbReference>
<organism evidence="11 12">
    <name type="scientific">Algisphaera agarilytica</name>
    <dbReference type="NCBI Taxonomy" id="1385975"/>
    <lineage>
        <taxon>Bacteria</taxon>
        <taxon>Pseudomonadati</taxon>
        <taxon>Planctomycetota</taxon>
        <taxon>Phycisphaerae</taxon>
        <taxon>Phycisphaerales</taxon>
        <taxon>Phycisphaeraceae</taxon>
        <taxon>Algisphaera</taxon>
    </lineage>
</organism>
<dbReference type="InterPro" id="IPR006219">
    <property type="entry name" value="DAHP_synth_1"/>
</dbReference>
<dbReference type="PANTHER" id="PTHR21225:SF12">
    <property type="entry name" value="PHOSPHO-2-DEHYDRO-3-DEOXYHEPTONATE ALDOLASE, TYROSINE-INHIBITED"/>
    <property type="match status" value="1"/>
</dbReference>
<dbReference type="GO" id="GO:0005737">
    <property type="term" value="C:cytoplasm"/>
    <property type="evidence" value="ECO:0007669"/>
    <property type="project" value="TreeGrafter"/>
</dbReference>
<evidence type="ECO:0000256" key="8">
    <source>
        <dbReference type="PIRNR" id="PIRNR001361"/>
    </source>
</evidence>
<dbReference type="GO" id="GO:0009073">
    <property type="term" value="P:aromatic amino acid family biosynthetic process"/>
    <property type="evidence" value="ECO:0007669"/>
    <property type="project" value="UniProtKB-KW"/>
</dbReference>
<dbReference type="InterPro" id="IPR006218">
    <property type="entry name" value="DAHP1/KDSA"/>
</dbReference>
<comment type="function">
    <text evidence="1 8">Stereospecific condensation of phosphoenolpyruvate (PEP) and D-erythrose-4-phosphate (E4P) giving rise to 3-deoxy-D-arabino-heptulosonate-7-phosphate (DAHP).</text>
</comment>
<gene>
    <name evidence="11" type="ORF">HNQ40_001625</name>
</gene>
<dbReference type="GO" id="GO:0008652">
    <property type="term" value="P:amino acid biosynthetic process"/>
    <property type="evidence" value="ECO:0007669"/>
    <property type="project" value="UniProtKB-KW"/>
</dbReference>